<name>A0A3P7L0V4_STRVU</name>
<dbReference type="AlphaFoldDB" id="A0A3P7L0V4"/>
<gene>
    <name evidence="2" type="ORF">SVUK_LOCUS11373</name>
</gene>
<proteinExistence type="predicted"/>
<accession>A0A3P7L0V4</accession>
<sequence>MDLDLAEDDAARDRNGYNAGTCTTSEGRPPNYLNNFFRNGIVNYSNAINLEWAWPNHVCATPLLLPAFSSEEIFCDDH</sequence>
<protein>
    <submittedName>
        <fullName evidence="2">Uncharacterized protein</fullName>
    </submittedName>
</protein>
<dbReference type="Proteomes" id="UP000270094">
    <property type="component" value="Unassembled WGS sequence"/>
</dbReference>
<organism evidence="2 3">
    <name type="scientific">Strongylus vulgaris</name>
    <name type="common">Blood worm</name>
    <dbReference type="NCBI Taxonomy" id="40348"/>
    <lineage>
        <taxon>Eukaryota</taxon>
        <taxon>Metazoa</taxon>
        <taxon>Ecdysozoa</taxon>
        <taxon>Nematoda</taxon>
        <taxon>Chromadorea</taxon>
        <taxon>Rhabditida</taxon>
        <taxon>Rhabditina</taxon>
        <taxon>Rhabditomorpha</taxon>
        <taxon>Strongyloidea</taxon>
        <taxon>Strongylidae</taxon>
        <taxon>Strongylus</taxon>
    </lineage>
</organism>
<dbReference type="EMBL" id="UYYB01096875">
    <property type="protein sequence ID" value="VDM76375.1"/>
    <property type="molecule type" value="Genomic_DNA"/>
</dbReference>
<keyword evidence="3" id="KW-1185">Reference proteome</keyword>
<feature type="region of interest" description="Disordered" evidence="1">
    <location>
        <begin position="1"/>
        <end position="23"/>
    </location>
</feature>
<evidence type="ECO:0000313" key="2">
    <source>
        <dbReference type="EMBL" id="VDM76375.1"/>
    </source>
</evidence>
<evidence type="ECO:0000313" key="3">
    <source>
        <dbReference type="Proteomes" id="UP000270094"/>
    </source>
</evidence>
<evidence type="ECO:0000256" key="1">
    <source>
        <dbReference type="SAM" id="MobiDB-lite"/>
    </source>
</evidence>
<reference evidence="2 3" key="1">
    <citation type="submission" date="2018-11" db="EMBL/GenBank/DDBJ databases">
        <authorList>
            <consortium name="Pathogen Informatics"/>
        </authorList>
    </citation>
    <scope>NUCLEOTIDE SEQUENCE [LARGE SCALE GENOMIC DNA]</scope>
</reference>